<dbReference type="Proteomes" id="UP000266482">
    <property type="component" value="Unassembled WGS sequence"/>
</dbReference>
<dbReference type="AlphaFoldDB" id="A0A3A1UTS5"/>
<dbReference type="EMBL" id="QXQA01000011">
    <property type="protein sequence ID" value="RIX51216.1"/>
    <property type="molecule type" value="Genomic_DNA"/>
</dbReference>
<gene>
    <name evidence="1" type="ORF">D3P08_17240</name>
</gene>
<proteinExistence type="predicted"/>
<comment type="caution">
    <text evidence="1">The sequence shown here is derived from an EMBL/GenBank/DDBJ whole genome shotgun (WGS) entry which is preliminary data.</text>
</comment>
<organism evidence="1 2">
    <name type="scientific">Paenibacillus nanensis</name>
    <dbReference type="NCBI Taxonomy" id="393251"/>
    <lineage>
        <taxon>Bacteria</taxon>
        <taxon>Bacillati</taxon>
        <taxon>Bacillota</taxon>
        <taxon>Bacilli</taxon>
        <taxon>Bacillales</taxon>
        <taxon>Paenibacillaceae</taxon>
        <taxon>Paenibacillus</taxon>
    </lineage>
</organism>
<keyword evidence="2" id="KW-1185">Reference proteome</keyword>
<reference evidence="1 2" key="1">
    <citation type="submission" date="2018-09" db="EMBL/GenBank/DDBJ databases">
        <title>Paenibacillus aracenensis nov. sp. isolated from a cave in southern Spain.</title>
        <authorList>
            <person name="Jurado V."/>
            <person name="Gutierrez-Patricio S."/>
            <person name="Gonzalez-Pimentel J.L."/>
            <person name="Miller A.Z."/>
            <person name="Laiz L."/>
            <person name="Saiz-Jimenez C."/>
        </authorList>
    </citation>
    <scope>NUCLEOTIDE SEQUENCE [LARGE SCALE GENOMIC DNA]</scope>
    <source>
        <strain evidence="1 2">DSM 22867</strain>
    </source>
</reference>
<name>A0A3A1UTS5_9BACL</name>
<evidence type="ECO:0000313" key="1">
    <source>
        <dbReference type="EMBL" id="RIX51216.1"/>
    </source>
</evidence>
<protein>
    <submittedName>
        <fullName evidence="1">Uncharacterized protein</fullName>
    </submittedName>
</protein>
<sequence>MQVGLLDSLQMLQICSIFIAARSFSVKFLQICIIFFEMWSCWGTEAKKAAESQQFYLKEGTN</sequence>
<evidence type="ECO:0000313" key="2">
    <source>
        <dbReference type="Proteomes" id="UP000266482"/>
    </source>
</evidence>
<accession>A0A3A1UTS5</accession>